<dbReference type="EMBL" id="HG937693">
    <property type="protein sequence ID" value="CDP35214.1"/>
    <property type="molecule type" value="Genomic_DNA"/>
</dbReference>
<dbReference type="PANTHER" id="PTHR12058">
    <property type="entry name" value="ARP2/3 COMPLEX 34 KDA SUBUNIT"/>
    <property type="match status" value="1"/>
</dbReference>
<keyword evidence="5 6" id="KW-0206">Cytoskeleton</keyword>
<evidence type="ECO:0000256" key="6">
    <source>
        <dbReference type="RuleBase" id="RU364015"/>
    </source>
</evidence>
<gene>
    <name evidence="7" type="ORF">GNLVRS02_ARAD1C30228g</name>
</gene>
<accession>A0A060T374</accession>
<name>A0A060T374_BLAAD</name>
<proteinExistence type="inferred from homology"/>
<evidence type="ECO:0000256" key="4">
    <source>
        <dbReference type="ARBA" id="ARBA00023203"/>
    </source>
</evidence>
<evidence type="ECO:0000256" key="3">
    <source>
        <dbReference type="ARBA" id="ARBA00022490"/>
    </source>
</evidence>
<comment type="function">
    <text evidence="6">Functions as actin-binding component of the Arp2/3 complex which is involved in regulation of actin polymerization and together with an activating nucleation-promoting factor (NPF) mediates the formation of branched actin networks.</text>
</comment>
<organism evidence="7">
    <name type="scientific">Blastobotrys adeninivorans</name>
    <name type="common">Yeast</name>
    <name type="synonym">Arxula adeninivorans</name>
    <dbReference type="NCBI Taxonomy" id="409370"/>
    <lineage>
        <taxon>Eukaryota</taxon>
        <taxon>Fungi</taxon>
        <taxon>Dikarya</taxon>
        <taxon>Ascomycota</taxon>
        <taxon>Saccharomycotina</taxon>
        <taxon>Dipodascomycetes</taxon>
        <taxon>Dipodascales</taxon>
        <taxon>Trichomonascaceae</taxon>
        <taxon>Blastobotrys</taxon>
    </lineage>
</organism>
<keyword evidence="3 6" id="KW-0963">Cytoplasm</keyword>
<comment type="subunit">
    <text evidence="6">Component of the Arp2/3 complex.</text>
</comment>
<dbReference type="GO" id="GO:0005885">
    <property type="term" value="C:Arp2/3 protein complex"/>
    <property type="evidence" value="ECO:0007669"/>
    <property type="project" value="InterPro"/>
</dbReference>
<dbReference type="InterPro" id="IPR007188">
    <property type="entry name" value="ARPC2"/>
</dbReference>
<dbReference type="Gene3D" id="3.30.1460.20">
    <property type="match status" value="2"/>
</dbReference>
<evidence type="ECO:0000256" key="2">
    <source>
        <dbReference type="ARBA" id="ARBA00007192"/>
    </source>
</evidence>
<dbReference type="FunFam" id="3.30.1460.20:FF:000005">
    <property type="entry name" value="Arp2/3 complex 34 kDa subunit"/>
    <property type="match status" value="1"/>
</dbReference>
<comment type="similarity">
    <text evidence="2 6">Belongs to the ARPC2 family.</text>
</comment>
<evidence type="ECO:0000313" key="7">
    <source>
        <dbReference type="EMBL" id="CDP35214.1"/>
    </source>
</evidence>
<keyword evidence="4 6" id="KW-0009">Actin-binding</keyword>
<dbReference type="Pfam" id="PF04045">
    <property type="entry name" value="P34-Arc"/>
    <property type="match status" value="1"/>
</dbReference>
<reference evidence="7" key="1">
    <citation type="submission" date="2014-02" db="EMBL/GenBank/DDBJ databases">
        <authorList>
            <person name="Genoscope - CEA"/>
        </authorList>
    </citation>
    <scope>NUCLEOTIDE SEQUENCE</scope>
    <source>
        <strain evidence="7">LS3</strain>
    </source>
</reference>
<evidence type="ECO:0000256" key="5">
    <source>
        <dbReference type="ARBA" id="ARBA00023212"/>
    </source>
</evidence>
<evidence type="ECO:0000256" key="1">
    <source>
        <dbReference type="ARBA" id="ARBA00004245"/>
    </source>
</evidence>
<dbReference type="PANTHER" id="PTHR12058:SF0">
    <property type="entry name" value="ACTIN-RELATED PROTEIN 2_3 COMPLEX SUBUNIT 2"/>
    <property type="match status" value="1"/>
</dbReference>
<dbReference type="AlphaFoldDB" id="A0A060T374"/>
<dbReference type="InterPro" id="IPR034666">
    <property type="entry name" value="ARPC2/4"/>
</dbReference>
<dbReference type="PhylomeDB" id="A0A060T374"/>
<dbReference type="GO" id="GO:0005200">
    <property type="term" value="F:structural constituent of cytoskeleton"/>
    <property type="evidence" value="ECO:0007669"/>
    <property type="project" value="TreeGrafter"/>
</dbReference>
<sequence length="328" mass="37754">MLLLQYHNLLLKSVLTERILDPEDEAPTSSLDQIVSDFDNVTFHLSTAPDNRDQLFVSVRIKSWPDLEKYGAREVLAREYGSYLLSSPENGYDATIALNVSELRQNMALEQRQALVDSIALLKRNAMAAPFERAFAQYDELAKEAAEKSVDMYAPEQSTSEVMAVRYRDNESIYVKAAHDRVTVVFSTGFRDETDRVFGRVFLQEFVDARRRAVQNAPQVLYSHREAPLDIREAVPAAEANSDVGFVTFVLFPRHLTPQRRENAISHIQTFRDYFHYHIKCSKAYMHSRMRFRVTEFLKVLNRAKPENAEEESGYRKTVTGRKFRVAA</sequence>
<dbReference type="GO" id="GO:0030041">
    <property type="term" value="P:actin filament polymerization"/>
    <property type="evidence" value="ECO:0007669"/>
    <property type="project" value="InterPro"/>
</dbReference>
<dbReference type="GO" id="GO:0051015">
    <property type="term" value="F:actin filament binding"/>
    <property type="evidence" value="ECO:0007669"/>
    <property type="project" value="TreeGrafter"/>
</dbReference>
<reference evidence="7" key="2">
    <citation type="submission" date="2014-06" db="EMBL/GenBank/DDBJ databases">
        <title>The complete genome of Blastobotrys (Arxula) adeninivorans LS3 - a yeast of biotechnological interest.</title>
        <authorList>
            <person name="Kunze G."/>
            <person name="Gaillardin C."/>
            <person name="Czernicka M."/>
            <person name="Durrens P."/>
            <person name="Martin T."/>
            <person name="Boer E."/>
            <person name="Gabaldon T."/>
            <person name="Cruz J."/>
            <person name="Talla E."/>
            <person name="Marck C."/>
            <person name="Goffeau A."/>
            <person name="Barbe V."/>
            <person name="Baret P."/>
            <person name="Baronian K."/>
            <person name="Beier S."/>
            <person name="Bleykasten C."/>
            <person name="Bode R."/>
            <person name="Casaregola S."/>
            <person name="Despons L."/>
            <person name="Fairhead C."/>
            <person name="Giersberg M."/>
            <person name="Gierski P."/>
            <person name="Hahnel U."/>
            <person name="Hartmann A."/>
            <person name="Jankowska D."/>
            <person name="Jubin C."/>
            <person name="Jung P."/>
            <person name="Lafontaine I."/>
            <person name="Leh-Louis V."/>
            <person name="Lemaire M."/>
            <person name="Marcet-Houben M."/>
            <person name="Mascher M."/>
            <person name="Morel G."/>
            <person name="Richard G.-F."/>
            <person name="Riechen J."/>
            <person name="Sacerdot C."/>
            <person name="Sarkar A."/>
            <person name="Savel G."/>
            <person name="Schacherer J."/>
            <person name="Sherman D."/>
            <person name="Straub M.-L."/>
            <person name="Stein N."/>
            <person name="Thierry A."/>
            <person name="Trautwein-Schult A."/>
            <person name="Westhof E."/>
            <person name="Worch S."/>
            <person name="Dujon B."/>
            <person name="Souciet J.-L."/>
            <person name="Wincker P."/>
            <person name="Scholz U."/>
            <person name="Neuveglise N."/>
        </authorList>
    </citation>
    <scope>NUCLEOTIDE SEQUENCE</scope>
    <source>
        <strain evidence="7">LS3</strain>
    </source>
</reference>
<protein>
    <recommendedName>
        <fullName evidence="6">Arp2/3 complex 34 kDa subunit</fullName>
    </recommendedName>
</protein>
<dbReference type="SUPFAM" id="SSF69645">
    <property type="entry name" value="Arp2/3 complex subunits"/>
    <property type="match status" value="2"/>
</dbReference>
<dbReference type="FunFam" id="3.30.1460.20:FF:000003">
    <property type="entry name" value="Arp2/3 complex 34 kDa subunit"/>
    <property type="match status" value="1"/>
</dbReference>
<comment type="subcellular location">
    <subcellularLocation>
        <location evidence="1 6">Cytoplasm</location>
        <location evidence="1 6">Cytoskeleton</location>
    </subcellularLocation>
</comment>
<dbReference type="GO" id="GO:0034314">
    <property type="term" value="P:Arp2/3 complex-mediated actin nucleation"/>
    <property type="evidence" value="ECO:0007669"/>
    <property type="project" value="InterPro"/>
</dbReference>